<comment type="caution">
    <text evidence="8">The sequence shown here is derived from an EMBL/GenBank/DDBJ whole genome shotgun (WGS) entry which is preliminary data.</text>
</comment>
<dbReference type="Proteomes" id="UP000240357">
    <property type="component" value="Unassembled WGS sequence"/>
</dbReference>
<name>A0A2T2YDL9_9BACT</name>
<proteinExistence type="predicted"/>
<dbReference type="InterPro" id="IPR002524">
    <property type="entry name" value="Cation_efflux"/>
</dbReference>
<evidence type="ECO:0000256" key="1">
    <source>
        <dbReference type="ARBA" id="ARBA00004141"/>
    </source>
</evidence>
<evidence type="ECO:0000256" key="6">
    <source>
        <dbReference type="SAM" id="Phobius"/>
    </source>
</evidence>
<accession>A0A2T2YDL9</accession>
<evidence type="ECO:0000313" key="8">
    <source>
        <dbReference type="EMBL" id="PSR53610.1"/>
    </source>
</evidence>
<evidence type="ECO:0000256" key="5">
    <source>
        <dbReference type="ARBA" id="ARBA00023136"/>
    </source>
</evidence>
<comment type="subcellular location">
    <subcellularLocation>
        <location evidence="1">Membrane</location>
        <topology evidence="1">Multi-pass membrane protein</topology>
    </subcellularLocation>
</comment>
<feature type="domain" description="Cation efflux protein transmembrane" evidence="7">
    <location>
        <begin position="10"/>
        <end position="216"/>
    </location>
</feature>
<evidence type="ECO:0000313" key="9">
    <source>
        <dbReference type="Proteomes" id="UP000240357"/>
    </source>
</evidence>
<dbReference type="AlphaFoldDB" id="A0A2T2YDL9"/>
<dbReference type="PANTHER" id="PTHR13414:SF9">
    <property type="entry name" value="PROTON-COUPLED ZINC ANTIPORTER SLC30A9, MITOCHONDRIAL"/>
    <property type="match status" value="1"/>
</dbReference>
<evidence type="ECO:0000256" key="3">
    <source>
        <dbReference type="ARBA" id="ARBA00022692"/>
    </source>
</evidence>
<feature type="transmembrane region" description="Helical" evidence="6">
    <location>
        <begin position="74"/>
        <end position="95"/>
    </location>
</feature>
<evidence type="ECO:0000256" key="2">
    <source>
        <dbReference type="ARBA" id="ARBA00022448"/>
    </source>
</evidence>
<organism evidence="8 9">
    <name type="scientific">Adhaeribacter arboris</name>
    <dbReference type="NCBI Taxonomy" id="2072846"/>
    <lineage>
        <taxon>Bacteria</taxon>
        <taxon>Pseudomonadati</taxon>
        <taxon>Bacteroidota</taxon>
        <taxon>Cytophagia</taxon>
        <taxon>Cytophagales</taxon>
        <taxon>Hymenobacteraceae</taxon>
        <taxon>Adhaeribacter</taxon>
    </lineage>
</organism>
<feature type="transmembrane region" description="Helical" evidence="6">
    <location>
        <begin position="157"/>
        <end position="179"/>
    </location>
</feature>
<dbReference type="PANTHER" id="PTHR13414">
    <property type="entry name" value="HUEL-CATION TRANSPORTER"/>
    <property type="match status" value="1"/>
</dbReference>
<evidence type="ECO:0000256" key="4">
    <source>
        <dbReference type="ARBA" id="ARBA00022989"/>
    </source>
</evidence>
<dbReference type="Pfam" id="PF01545">
    <property type="entry name" value="Cation_efflux"/>
    <property type="match status" value="1"/>
</dbReference>
<dbReference type="GO" id="GO:0016020">
    <property type="term" value="C:membrane"/>
    <property type="evidence" value="ECO:0007669"/>
    <property type="project" value="UniProtKB-SubCell"/>
</dbReference>
<dbReference type="SUPFAM" id="SSF161111">
    <property type="entry name" value="Cation efflux protein transmembrane domain-like"/>
    <property type="match status" value="1"/>
</dbReference>
<feature type="transmembrane region" description="Helical" evidence="6">
    <location>
        <begin position="191"/>
        <end position="208"/>
    </location>
</feature>
<keyword evidence="2" id="KW-0813">Transport</keyword>
<dbReference type="NCBIfam" id="TIGR01297">
    <property type="entry name" value="CDF"/>
    <property type="match status" value="1"/>
</dbReference>
<keyword evidence="4 6" id="KW-1133">Transmembrane helix</keyword>
<dbReference type="RefSeq" id="WP_106928409.1">
    <property type="nucleotide sequence ID" value="NZ_PYFT01000001.1"/>
</dbReference>
<dbReference type="EMBL" id="PYFT01000001">
    <property type="protein sequence ID" value="PSR53610.1"/>
    <property type="molecule type" value="Genomic_DNA"/>
</dbReference>
<evidence type="ECO:0000259" key="7">
    <source>
        <dbReference type="Pfam" id="PF01545"/>
    </source>
</evidence>
<dbReference type="InterPro" id="IPR027469">
    <property type="entry name" value="Cation_efflux_TMD_sf"/>
</dbReference>
<feature type="transmembrane region" description="Helical" evidence="6">
    <location>
        <begin position="115"/>
        <end position="136"/>
    </location>
</feature>
<sequence length="301" mass="33112">MPASKVPLYSALAANLAIAITKFIAASITGSSAMVSEGIHSVVDTTNEVLLLFGIAKSKKPPSAKRPFGYGKELYFWAFIVSILIFGIGGGISFYEGVQHLLHPVQIEDPKWNYIVLGAAFVFDGISFITAVKEFNRQRGSIRFWKAVRHSKDPSTFVVLFEDAADLLGLTVAFLGVFLGHYYNNPYFDGIASMIIGLILTAISGILAKESRSLLMGESADAEVLDEVTHLTESHPTVQKVLRPLSMYLAPEEIILILIVAFREEVNSAEVTNAIVTIRQTIQERFPSIKQIFIEPEMLSI</sequence>
<keyword evidence="5 6" id="KW-0472">Membrane</keyword>
<dbReference type="OrthoDB" id="9806522at2"/>
<keyword evidence="3 6" id="KW-0812">Transmembrane</keyword>
<gene>
    <name evidence="8" type="ORF">AHMF7605_08765</name>
</gene>
<dbReference type="Gene3D" id="1.20.1510.10">
    <property type="entry name" value="Cation efflux protein transmembrane domain"/>
    <property type="match status" value="1"/>
</dbReference>
<dbReference type="InterPro" id="IPR058533">
    <property type="entry name" value="Cation_efflux_TM"/>
</dbReference>
<reference evidence="8 9" key="1">
    <citation type="submission" date="2018-03" db="EMBL/GenBank/DDBJ databases">
        <title>Adhaeribacter sp. HMF7605 Genome sequencing and assembly.</title>
        <authorList>
            <person name="Kang H."/>
            <person name="Kang J."/>
            <person name="Cha I."/>
            <person name="Kim H."/>
            <person name="Joh K."/>
        </authorList>
    </citation>
    <scope>NUCLEOTIDE SEQUENCE [LARGE SCALE GENOMIC DNA]</scope>
    <source>
        <strain evidence="8 9">HMF7605</strain>
    </source>
</reference>
<keyword evidence="9" id="KW-1185">Reference proteome</keyword>
<dbReference type="GO" id="GO:0008324">
    <property type="term" value="F:monoatomic cation transmembrane transporter activity"/>
    <property type="evidence" value="ECO:0007669"/>
    <property type="project" value="InterPro"/>
</dbReference>
<protein>
    <submittedName>
        <fullName evidence="8">Cation transporter</fullName>
    </submittedName>
</protein>
<dbReference type="GO" id="GO:0006829">
    <property type="term" value="P:zinc ion transport"/>
    <property type="evidence" value="ECO:0007669"/>
    <property type="project" value="InterPro"/>
</dbReference>
<dbReference type="InterPro" id="IPR040177">
    <property type="entry name" value="SLC30A9"/>
</dbReference>